<organism evidence="1 2">
    <name type="scientific">Penicillium chrysogenum</name>
    <name type="common">Penicillium notatum</name>
    <dbReference type="NCBI Taxonomy" id="5076"/>
    <lineage>
        <taxon>Eukaryota</taxon>
        <taxon>Fungi</taxon>
        <taxon>Dikarya</taxon>
        <taxon>Ascomycota</taxon>
        <taxon>Pezizomycotina</taxon>
        <taxon>Eurotiomycetes</taxon>
        <taxon>Eurotiomycetidae</taxon>
        <taxon>Eurotiales</taxon>
        <taxon>Aspergillaceae</taxon>
        <taxon>Penicillium</taxon>
        <taxon>Penicillium chrysogenum species complex</taxon>
    </lineage>
</organism>
<name>A0ABQ8W6D6_PENCH</name>
<evidence type="ECO:0000313" key="1">
    <source>
        <dbReference type="EMBL" id="KAJ5255735.1"/>
    </source>
</evidence>
<comment type="caution">
    <text evidence="1">The sequence shown here is derived from an EMBL/GenBank/DDBJ whole genome shotgun (WGS) entry which is preliminary data.</text>
</comment>
<accession>A0ABQ8W6D6</accession>
<dbReference type="Proteomes" id="UP001220256">
    <property type="component" value="Unassembled WGS sequence"/>
</dbReference>
<gene>
    <name evidence="1" type="ORF">N7505_010886</name>
</gene>
<evidence type="ECO:0000313" key="2">
    <source>
        <dbReference type="Proteomes" id="UP001220256"/>
    </source>
</evidence>
<dbReference type="EMBL" id="JAPVEB010000010">
    <property type="protein sequence ID" value="KAJ5255735.1"/>
    <property type="molecule type" value="Genomic_DNA"/>
</dbReference>
<reference evidence="1 2" key="1">
    <citation type="journal article" date="2023" name="IMA Fungus">
        <title>Comparative genomic study of the Penicillium genus elucidates a diverse pangenome and 15 lateral gene transfer events.</title>
        <authorList>
            <person name="Petersen C."/>
            <person name="Sorensen T."/>
            <person name="Nielsen M.R."/>
            <person name="Sondergaard T.E."/>
            <person name="Sorensen J.L."/>
            <person name="Fitzpatrick D.A."/>
            <person name="Frisvad J.C."/>
            <person name="Nielsen K.L."/>
        </authorList>
    </citation>
    <scope>NUCLEOTIDE SEQUENCE [LARGE SCALE GENOMIC DNA]</scope>
    <source>
        <strain evidence="1 2">IBT 3361</strain>
    </source>
</reference>
<proteinExistence type="predicted"/>
<keyword evidence="2" id="KW-1185">Reference proteome</keyword>
<sequence>MVKGAAANLIRVEMFNRHNNVQKLPFWGTSYGDSSESVVSAMLDSFGWRALRHGISELLQLTAIQGHRMPKGANTPSTRPAWFTSPFVITPDTSPQSWNHITGVPSSSILISQSSSDFIDNSAGHSGHHGHNAYRSQDTSNFEQYWQTYGIVTCEFQLKLVLKQRSFKSSCSKMHLDVSGLSEIHEWLSNQIMHAEANTAPAYCLSIKMSFSDSSVLNPEYGNYHLQFGQSDKSEWNRGTTFCRNTAS</sequence>
<protein>
    <submittedName>
        <fullName evidence="1">Uncharacterized protein</fullName>
    </submittedName>
</protein>